<reference evidence="2 3" key="1">
    <citation type="submission" date="2019-02" db="EMBL/GenBank/DDBJ databases">
        <title>Deep-cultivation of Planctomycetes and their phenomic and genomic characterization uncovers novel biology.</title>
        <authorList>
            <person name="Wiegand S."/>
            <person name="Jogler M."/>
            <person name="Boedeker C."/>
            <person name="Pinto D."/>
            <person name="Vollmers J."/>
            <person name="Rivas-Marin E."/>
            <person name="Kohn T."/>
            <person name="Peeters S.H."/>
            <person name="Heuer A."/>
            <person name="Rast P."/>
            <person name="Oberbeckmann S."/>
            <person name="Bunk B."/>
            <person name="Jeske O."/>
            <person name="Meyerdierks A."/>
            <person name="Storesund J.E."/>
            <person name="Kallscheuer N."/>
            <person name="Luecker S."/>
            <person name="Lage O.M."/>
            <person name="Pohl T."/>
            <person name="Merkel B.J."/>
            <person name="Hornburger P."/>
            <person name="Mueller R.-W."/>
            <person name="Bruemmer F."/>
            <person name="Labrenz M."/>
            <person name="Spormann A.M."/>
            <person name="Op den Camp H."/>
            <person name="Overmann J."/>
            <person name="Amann R."/>
            <person name="Jetten M.S.M."/>
            <person name="Mascher T."/>
            <person name="Medema M.H."/>
            <person name="Devos D.P."/>
            <person name="Kaster A.-K."/>
            <person name="Ovreas L."/>
            <person name="Rohde M."/>
            <person name="Galperin M.Y."/>
            <person name="Jogler C."/>
        </authorList>
    </citation>
    <scope>NUCLEOTIDE SEQUENCE [LARGE SCALE GENOMIC DNA]</scope>
    <source>
        <strain evidence="2 3">I41</strain>
    </source>
</reference>
<dbReference type="RefSeq" id="WP_145430800.1">
    <property type="nucleotide sequence ID" value="NZ_CP036339.1"/>
</dbReference>
<feature type="compositionally biased region" description="Basic and acidic residues" evidence="1">
    <location>
        <begin position="184"/>
        <end position="205"/>
    </location>
</feature>
<feature type="region of interest" description="Disordered" evidence="1">
    <location>
        <begin position="103"/>
        <end position="146"/>
    </location>
</feature>
<dbReference type="EMBL" id="CP036339">
    <property type="protein sequence ID" value="QDT71489.1"/>
    <property type="molecule type" value="Genomic_DNA"/>
</dbReference>
<dbReference type="AlphaFoldDB" id="A0A517TSY6"/>
<dbReference type="Proteomes" id="UP000317909">
    <property type="component" value="Chromosome"/>
</dbReference>
<name>A0A517TSY6_9BACT</name>
<feature type="region of interest" description="Disordered" evidence="1">
    <location>
        <begin position="162"/>
        <end position="312"/>
    </location>
</feature>
<feature type="compositionally biased region" description="Low complexity" evidence="1">
    <location>
        <begin position="122"/>
        <end position="133"/>
    </location>
</feature>
<sequence length="464" mass="48955">MYKLMMSQRMTSLLSALVALGILGLGVTARPTADPTRDRTDALESDLRFQIEMSWRHDGRTRAMREEELDRTLAAWEASPQTGPDRQLLEKWLRGAIVGTLPGESGKFPPTPTFSELPVEPAKPAAAAKPAAKLETQPPGPTPAGELAEAAEPMTALEPKVVAPPAASPRDVELKPGQAYTPPKAKEFRITPRAPRSEQAAKRVETTPAEMAPVPSASAPQQEATAPPQRVIAAKPVEVPPQSPPSQAENVEGAAQGMNQSADISPPKSTPPEKKPTAAPVVVAPPTPPTNQTTPEAAPPGNPVAKVAPPAGDVEATPTTVVAEHDAPTPPVLAAPAPPVMVNLVELNAQIRGYHEGLDEIDAQVIAKPGQLTEGEVALLVGKLEQLAAQHEFVRLYYDGLSKSERRFVAAPRSMAESIALVEQQRAALAAEEEDFLTALEGAVAADELAERLKTLAAEAQAGD</sequence>
<protein>
    <submittedName>
        <fullName evidence="2">Uncharacterized protein</fullName>
    </submittedName>
</protein>
<dbReference type="OrthoDB" id="260629at2"/>
<dbReference type="KEGG" id="llh:I41_06460"/>
<accession>A0A517TSY6</accession>
<evidence type="ECO:0000313" key="2">
    <source>
        <dbReference type="EMBL" id="QDT71489.1"/>
    </source>
</evidence>
<gene>
    <name evidence="2" type="ORF">I41_06460</name>
</gene>
<evidence type="ECO:0000313" key="3">
    <source>
        <dbReference type="Proteomes" id="UP000317909"/>
    </source>
</evidence>
<keyword evidence="3" id="KW-1185">Reference proteome</keyword>
<evidence type="ECO:0000256" key="1">
    <source>
        <dbReference type="SAM" id="MobiDB-lite"/>
    </source>
</evidence>
<organism evidence="2 3">
    <name type="scientific">Lacipirellula limnantheis</name>
    <dbReference type="NCBI Taxonomy" id="2528024"/>
    <lineage>
        <taxon>Bacteria</taxon>
        <taxon>Pseudomonadati</taxon>
        <taxon>Planctomycetota</taxon>
        <taxon>Planctomycetia</taxon>
        <taxon>Pirellulales</taxon>
        <taxon>Lacipirellulaceae</taxon>
        <taxon>Lacipirellula</taxon>
    </lineage>
</organism>
<proteinExistence type="predicted"/>